<comment type="caution">
    <text evidence="1">The sequence shown here is derived from an EMBL/GenBank/DDBJ whole genome shotgun (WGS) entry which is preliminary data.</text>
</comment>
<evidence type="ECO:0000313" key="2">
    <source>
        <dbReference type="Proteomes" id="UP000283269"/>
    </source>
</evidence>
<dbReference type="AlphaFoldDB" id="A0A409XDR7"/>
<evidence type="ECO:0000313" key="1">
    <source>
        <dbReference type="EMBL" id="PPQ88874.1"/>
    </source>
</evidence>
<sequence length="75" mass="8150">MGQIYQNAYLTIITSSAPSATAGFLHGRILLPAYNTHPKLPLDCGSGKKGTVSVFLDPERDLTMDDPINSRAWCL</sequence>
<reference evidence="1 2" key="1">
    <citation type="journal article" date="2018" name="Evol. Lett.">
        <title>Horizontal gene cluster transfer increased hallucinogenic mushroom diversity.</title>
        <authorList>
            <person name="Reynolds H.T."/>
            <person name="Vijayakumar V."/>
            <person name="Gluck-Thaler E."/>
            <person name="Korotkin H.B."/>
            <person name="Matheny P.B."/>
            <person name="Slot J.C."/>
        </authorList>
    </citation>
    <scope>NUCLEOTIDE SEQUENCE [LARGE SCALE GENOMIC DNA]</scope>
    <source>
        <strain evidence="1 2">2631</strain>
    </source>
</reference>
<accession>A0A409XDR7</accession>
<protein>
    <submittedName>
        <fullName evidence="1">Uncharacterized protein</fullName>
    </submittedName>
</protein>
<name>A0A409XDR7_PSICY</name>
<dbReference type="OrthoDB" id="2747661at2759"/>
<gene>
    <name evidence="1" type="ORF">CVT25_009069</name>
</gene>
<proteinExistence type="predicted"/>
<dbReference type="Proteomes" id="UP000283269">
    <property type="component" value="Unassembled WGS sequence"/>
</dbReference>
<keyword evidence="2" id="KW-1185">Reference proteome</keyword>
<dbReference type="InParanoid" id="A0A409XDR7"/>
<organism evidence="1 2">
    <name type="scientific">Psilocybe cyanescens</name>
    <dbReference type="NCBI Taxonomy" id="93625"/>
    <lineage>
        <taxon>Eukaryota</taxon>
        <taxon>Fungi</taxon>
        <taxon>Dikarya</taxon>
        <taxon>Basidiomycota</taxon>
        <taxon>Agaricomycotina</taxon>
        <taxon>Agaricomycetes</taxon>
        <taxon>Agaricomycetidae</taxon>
        <taxon>Agaricales</taxon>
        <taxon>Agaricineae</taxon>
        <taxon>Strophariaceae</taxon>
        <taxon>Psilocybe</taxon>
    </lineage>
</organism>
<dbReference type="EMBL" id="NHYD01001995">
    <property type="protein sequence ID" value="PPQ88874.1"/>
    <property type="molecule type" value="Genomic_DNA"/>
</dbReference>
<dbReference type="STRING" id="93625.A0A409XDR7"/>